<dbReference type="Proteomes" id="UP000236321">
    <property type="component" value="Unassembled WGS sequence"/>
</dbReference>
<dbReference type="RefSeq" id="WP_024970739.1">
    <property type="nucleotide sequence ID" value="NZ_BEIU01000009.1"/>
</dbReference>
<protein>
    <submittedName>
        <fullName evidence="1">Uncharacterized protein</fullName>
    </submittedName>
</protein>
<comment type="caution">
    <text evidence="1">The sequence shown here is derived from an EMBL/GenBank/DDBJ whole genome shotgun (WGS) entry which is preliminary data.</text>
</comment>
<dbReference type="EMBL" id="BEYQ01000002">
    <property type="protein sequence ID" value="GBD51505.1"/>
    <property type="molecule type" value="Genomic_DNA"/>
</dbReference>
<proteinExistence type="predicted"/>
<sequence length="85" mass="9794">MIQQVKLRSHLGEDRILHLDIPVEVKETDLEVTVKFKPVPSLDKTTTQTRTHAESRRIFEEIHQHYSGWIFSDSTDCCENTTGGL</sequence>
<dbReference type="AlphaFoldDB" id="A0A2H6BMU1"/>
<evidence type="ECO:0000313" key="2">
    <source>
        <dbReference type="Proteomes" id="UP000236321"/>
    </source>
</evidence>
<evidence type="ECO:0000313" key="1">
    <source>
        <dbReference type="EMBL" id="GBD51505.1"/>
    </source>
</evidence>
<accession>A0A2H6BMU1</accession>
<organism evidence="1 2">
    <name type="scientific">Microcystis aeruginosa NIES-298</name>
    <dbReference type="NCBI Taxonomy" id="449468"/>
    <lineage>
        <taxon>Bacteria</taxon>
        <taxon>Bacillati</taxon>
        <taxon>Cyanobacteriota</taxon>
        <taxon>Cyanophyceae</taxon>
        <taxon>Oscillatoriophycideae</taxon>
        <taxon>Chroococcales</taxon>
        <taxon>Microcystaceae</taxon>
        <taxon>Microcystis</taxon>
    </lineage>
</organism>
<gene>
    <name evidence="1" type="ORF">BGM30_05980</name>
</gene>
<name>A0A2H6BMU1_MICAE</name>
<reference evidence="2" key="1">
    <citation type="submission" date="2017-12" db="EMBL/GenBank/DDBJ databases">
        <title>Improved Draft Genome Sequence of Microcystis aeruginosa NIES-298, a Microcystin-Producing Cyanobacterium from Lake Kasumigaura, Japan.</title>
        <authorList>
            <person name="Yamaguchi H."/>
            <person name="Suzuki S."/>
            <person name="Kawachi M."/>
        </authorList>
    </citation>
    <scope>NUCLEOTIDE SEQUENCE [LARGE SCALE GENOMIC DNA]</scope>
    <source>
        <strain evidence="2">NIES-298</strain>
    </source>
</reference>